<keyword evidence="2" id="KW-1185">Reference proteome</keyword>
<reference evidence="1" key="1">
    <citation type="thesis" date="2020" institute="Technische Universitat Dresden" country="Dresden, Germany">
        <title>The Agarolytic System of Microbulbifer elongatus PORT2, Isolated from Batu Karas, Pangandaran West Java Indonesia.</title>
        <authorList>
            <person name="Anggraeni S.R."/>
        </authorList>
    </citation>
    <scope>NUCLEOTIDE SEQUENCE</scope>
    <source>
        <strain evidence="1">PORT2</strain>
    </source>
</reference>
<accession>A0ABT1P3A4</accession>
<sequence>MRYKTLEDVIQEGREFHLKLSRQYEEFELLSANARASLLLDQLKRREVSMTHTLENFRDDVGEGALHTWVQFAPEGREPELLQRLRNTDISDVDAIGQVATDIEMYLADQYRDLLLVADTPSAKHALERLLELEQLEEHTLSVNLFNLRDY</sequence>
<gene>
    <name evidence="1" type="ORF">HXX02_14240</name>
</gene>
<proteinExistence type="predicted"/>
<evidence type="ECO:0000313" key="2">
    <source>
        <dbReference type="Proteomes" id="UP001205566"/>
    </source>
</evidence>
<evidence type="ECO:0000313" key="1">
    <source>
        <dbReference type="EMBL" id="MCQ3830602.1"/>
    </source>
</evidence>
<name>A0ABT1P3A4_9GAMM</name>
<organism evidence="1 2">
    <name type="scientific">Microbulbifer elongatus</name>
    <dbReference type="NCBI Taxonomy" id="86173"/>
    <lineage>
        <taxon>Bacteria</taxon>
        <taxon>Pseudomonadati</taxon>
        <taxon>Pseudomonadota</taxon>
        <taxon>Gammaproteobacteria</taxon>
        <taxon>Cellvibrionales</taxon>
        <taxon>Microbulbiferaceae</taxon>
        <taxon>Microbulbifer</taxon>
    </lineage>
</organism>
<dbReference type="EMBL" id="JACASI010000034">
    <property type="protein sequence ID" value="MCQ3830602.1"/>
    <property type="molecule type" value="Genomic_DNA"/>
</dbReference>
<evidence type="ECO:0008006" key="3">
    <source>
        <dbReference type="Google" id="ProtNLM"/>
    </source>
</evidence>
<dbReference type="RefSeq" id="WP_255875517.1">
    <property type="nucleotide sequence ID" value="NZ_JACASI010000034.1"/>
</dbReference>
<protein>
    <recommendedName>
        <fullName evidence="3">Ferritin</fullName>
    </recommendedName>
</protein>
<dbReference type="Proteomes" id="UP001205566">
    <property type="component" value="Unassembled WGS sequence"/>
</dbReference>
<comment type="caution">
    <text evidence="1">The sequence shown here is derived from an EMBL/GenBank/DDBJ whole genome shotgun (WGS) entry which is preliminary data.</text>
</comment>